<dbReference type="InterPro" id="IPR027278">
    <property type="entry name" value="ACCD_DCysDesulf"/>
</dbReference>
<evidence type="ECO:0000256" key="1">
    <source>
        <dbReference type="ARBA" id="ARBA00001933"/>
    </source>
</evidence>
<evidence type="ECO:0000259" key="5">
    <source>
        <dbReference type="Pfam" id="PF00291"/>
    </source>
</evidence>
<evidence type="ECO:0000256" key="2">
    <source>
        <dbReference type="ARBA" id="ARBA00008639"/>
    </source>
</evidence>
<dbReference type="PIRSF" id="PIRSF006278">
    <property type="entry name" value="ACCD_DCysDesulf"/>
    <property type="match status" value="1"/>
</dbReference>
<evidence type="ECO:0000313" key="7">
    <source>
        <dbReference type="Proteomes" id="UP000295711"/>
    </source>
</evidence>
<comment type="caution">
    <text evidence="6">The sequence shown here is derived from an EMBL/GenBank/DDBJ whole genome shotgun (WGS) entry which is preliminary data.</text>
</comment>
<feature type="modified residue" description="N6-(pyridoxal phosphate)lysine" evidence="4">
    <location>
        <position position="46"/>
    </location>
</feature>
<keyword evidence="3 4" id="KW-0663">Pyridoxal phosphate</keyword>
<dbReference type="GO" id="GO:1901605">
    <property type="term" value="P:alpha-amino acid metabolic process"/>
    <property type="evidence" value="ECO:0007669"/>
    <property type="project" value="UniProtKB-ARBA"/>
</dbReference>
<evidence type="ECO:0000256" key="4">
    <source>
        <dbReference type="PIRSR" id="PIRSR006278-2"/>
    </source>
</evidence>
<dbReference type="Gene3D" id="3.40.50.1100">
    <property type="match status" value="2"/>
</dbReference>
<dbReference type="Proteomes" id="UP000295711">
    <property type="component" value="Unassembled WGS sequence"/>
</dbReference>
<keyword evidence="7" id="KW-1185">Reference proteome</keyword>
<dbReference type="InterPro" id="IPR036052">
    <property type="entry name" value="TrpB-like_PALP_sf"/>
</dbReference>
<reference evidence="6 7" key="1">
    <citation type="submission" date="2019-03" db="EMBL/GenBank/DDBJ databases">
        <title>Genomic Encyclopedia of Type Strains, Phase IV (KMG-IV): sequencing the most valuable type-strain genomes for metagenomic binning, comparative biology and taxonomic classification.</title>
        <authorList>
            <person name="Goeker M."/>
        </authorList>
    </citation>
    <scope>NUCLEOTIDE SEQUENCE [LARGE SCALE GENOMIC DNA]</scope>
    <source>
        <strain evidence="6 7">DSM 28559</strain>
    </source>
</reference>
<dbReference type="Pfam" id="PF00291">
    <property type="entry name" value="PALP"/>
    <property type="match status" value="1"/>
</dbReference>
<gene>
    <name evidence="6" type="ORF">EV212_10239</name>
</gene>
<name>A0A4R2LJP5_9FIRM</name>
<dbReference type="SUPFAM" id="SSF53686">
    <property type="entry name" value="Tryptophan synthase beta subunit-like PLP-dependent enzymes"/>
    <property type="match status" value="1"/>
</dbReference>
<evidence type="ECO:0000313" key="6">
    <source>
        <dbReference type="EMBL" id="TCO85725.1"/>
    </source>
</evidence>
<comment type="cofactor">
    <cofactor evidence="1">
        <name>pyridoxal 5'-phosphate</name>
        <dbReference type="ChEBI" id="CHEBI:597326"/>
    </cofactor>
</comment>
<accession>A0A4R2LJP5</accession>
<dbReference type="GO" id="GO:0019148">
    <property type="term" value="F:D-cysteine desulfhydrase activity"/>
    <property type="evidence" value="ECO:0007669"/>
    <property type="project" value="TreeGrafter"/>
</dbReference>
<dbReference type="AlphaFoldDB" id="A0A4R2LJP5"/>
<proteinExistence type="inferred from homology"/>
<dbReference type="PANTHER" id="PTHR43780:SF2">
    <property type="entry name" value="1-AMINOCYCLOPROPANE-1-CARBOXYLATE DEAMINASE-RELATED"/>
    <property type="match status" value="1"/>
</dbReference>
<dbReference type="PANTHER" id="PTHR43780">
    <property type="entry name" value="1-AMINOCYCLOPROPANE-1-CARBOXYLATE DEAMINASE-RELATED"/>
    <property type="match status" value="1"/>
</dbReference>
<comment type="similarity">
    <text evidence="2">Belongs to the ACC deaminase/D-cysteine desulfhydrase family.</text>
</comment>
<dbReference type="InterPro" id="IPR001926">
    <property type="entry name" value="TrpB-like_PALP"/>
</dbReference>
<dbReference type="EMBL" id="SLXA01000002">
    <property type="protein sequence ID" value="TCO85725.1"/>
    <property type="molecule type" value="Genomic_DNA"/>
</dbReference>
<organism evidence="6 7">
    <name type="scientific">Frisingicoccus caecimuris</name>
    <dbReference type="NCBI Taxonomy" id="1796636"/>
    <lineage>
        <taxon>Bacteria</taxon>
        <taxon>Bacillati</taxon>
        <taxon>Bacillota</taxon>
        <taxon>Clostridia</taxon>
        <taxon>Lachnospirales</taxon>
        <taxon>Lachnospiraceae</taxon>
        <taxon>Frisingicoccus</taxon>
    </lineage>
</organism>
<dbReference type="OrthoDB" id="9801249at2"/>
<evidence type="ECO:0000256" key="3">
    <source>
        <dbReference type="ARBA" id="ARBA00022898"/>
    </source>
</evidence>
<protein>
    <submittedName>
        <fullName evidence="6">D-cysteine desulfhydrase</fullName>
    </submittedName>
</protein>
<dbReference type="RefSeq" id="WP_132088399.1">
    <property type="nucleotide sequence ID" value="NZ_JANKAQ010000001.1"/>
</dbReference>
<feature type="domain" description="Tryptophan synthase beta chain-like PALP" evidence="5">
    <location>
        <begin position="12"/>
        <end position="304"/>
    </location>
</feature>
<sequence>MFGYPKQSCLHLPTPISYLSNLSDRLGIEFYMKRDDLTEFGVGGNKLRKLEYLIYDAKEKGATMLITVGGAQTNHGRLTAAVAAKNQMKCAIVAMDDYPGILSSNMLLDRIFGAYVFLHKPDGTPLMDVVERVADKFESQGERCYFIPMGGSNEIGALGYYECAQELKQEFKSGHVIVPLGSMGTYMGLFCGLHDSDLTLTGIQIMPYEEDIYTYACNYFNKIKESWHLDFDVTEEDFDIATDYLYGGYNVPSETVRNAIYDMARSEAIVLDPCYTGKTYAALLDMLNEGKIKKDETIIFIHTGGLPGVYTPSHQKAFEAELMDGVTILG</sequence>